<dbReference type="GO" id="GO:0016020">
    <property type="term" value="C:membrane"/>
    <property type="evidence" value="ECO:0007669"/>
    <property type="project" value="UniProtKB-SubCell"/>
</dbReference>
<evidence type="ECO:0000256" key="10">
    <source>
        <dbReference type="SAM" id="Phobius"/>
    </source>
</evidence>
<comment type="subcellular location">
    <subcellularLocation>
        <location evidence="1">Membrane</location>
        <topology evidence="1">Single-pass membrane protein</topology>
    </subcellularLocation>
</comment>
<evidence type="ECO:0000256" key="3">
    <source>
        <dbReference type="ARBA" id="ARBA00022676"/>
    </source>
</evidence>
<organism evidence="11">
    <name type="scientific">Mucochytrium quahogii</name>
    <dbReference type="NCBI Taxonomy" id="96639"/>
    <lineage>
        <taxon>Eukaryota</taxon>
        <taxon>Sar</taxon>
        <taxon>Stramenopiles</taxon>
        <taxon>Bigyra</taxon>
        <taxon>Labyrinthulomycetes</taxon>
        <taxon>Thraustochytrida</taxon>
        <taxon>Thraustochytriidae</taxon>
        <taxon>Mucochytrium</taxon>
    </lineage>
</organism>
<dbReference type="AlphaFoldDB" id="A0A7S2RFJ3"/>
<evidence type="ECO:0000256" key="5">
    <source>
        <dbReference type="ARBA" id="ARBA00022692"/>
    </source>
</evidence>
<keyword evidence="8" id="KW-0175">Coiled coil</keyword>
<feature type="compositionally biased region" description="Basic and acidic residues" evidence="9">
    <location>
        <begin position="108"/>
        <end position="126"/>
    </location>
</feature>
<keyword evidence="3" id="KW-0328">Glycosyltransferase</keyword>
<gene>
    <name evidence="11" type="ORF">QSP1433_LOCUS2847</name>
</gene>
<evidence type="ECO:0008006" key="12">
    <source>
        <dbReference type="Google" id="ProtNLM"/>
    </source>
</evidence>
<reference evidence="11" key="1">
    <citation type="submission" date="2021-01" db="EMBL/GenBank/DDBJ databases">
        <authorList>
            <person name="Corre E."/>
            <person name="Pelletier E."/>
            <person name="Niang G."/>
            <person name="Scheremetjew M."/>
            <person name="Finn R."/>
            <person name="Kale V."/>
            <person name="Holt S."/>
            <person name="Cochrane G."/>
            <person name="Meng A."/>
            <person name="Brown T."/>
            <person name="Cohen L."/>
        </authorList>
    </citation>
    <scope>NUCLEOTIDE SEQUENCE</scope>
    <source>
        <strain evidence="11">NY070348D</strain>
    </source>
</reference>
<dbReference type="Gene3D" id="3.40.50.11350">
    <property type="match status" value="1"/>
</dbReference>
<proteinExistence type="inferred from homology"/>
<evidence type="ECO:0000256" key="6">
    <source>
        <dbReference type="ARBA" id="ARBA00022989"/>
    </source>
</evidence>
<feature type="compositionally biased region" description="Polar residues" evidence="9">
    <location>
        <begin position="136"/>
        <end position="148"/>
    </location>
</feature>
<sequence>MMNVARVRRLQRGGQSGCNVKRWIFFVLMVVILAWLGFNVFIWKQYGSYTANNGAIGGLQAYGIGHKVKPREKEVVLREDPRREHFPDNEIIPRRGGVRGSDNEAIQEDIKRDSVSSIDESKDDVNKQVVSVKDPGSTSDKQENLSPNTKEEEDVNKQVQGVKETRPVEQQRSSVPPKTVVHNIVPSPGKMFISTGGYVVDGGLDLSVTNNTDYLVIIGVGIGEFGESGRGIANIPKDEPLYIPKKMECVYSPEDGGGEIRLPARLHINGTAFQHKFSPTGRHLFPYEKLIWMSCVLGKRAGSKLLPKSLEMGHKAGHVRFEEVDVTTKWAFNSGPISTRWYIATEQAETYNLVECSAPIHHMTGVKWLIEWIEYRRAFGFDHIHLYFSDIVDAVKEVLEPYLQEGFVTFHDWTGVPEYPRLKGVHITNWEHGQRAARNDCYFWNRGVSKYIAFSDIDEVWALAREDSLVQASESFYEDKFQAQIKAIHSGATRLTGWFEQQHAAVNALIGFVFKSVTVPPVPSKSFLWEDGYLYDHRWFRNTLEDDFGLFLGAIQIAESECQYPYNCGLFHSGRQKYMLRTAHGSLNINFPLFYHALNEDYENTALPFMEQVPRPLGYIRHYAGHFKHTRIGGMPLSKRKHCPLPRGLLKRVRERIDNSTRLKASYESSPAENLLKLDNFADLSRFSKDTDDLKRAKKKLQEDTDMLSQALEKRHKALMTFDRYTGRLNNQLLTYDWAFRLSRAFKRTLVLTQPRKREFWIGLPQTKDEERHNTSLWDLTLMRKNFDFLMWYDTDTDSLKDPSKIDPDCVWTDASKEKNKTHKSLASWMSDAVKNPACSERIHFATSNGLVHPYRTDTTKYGVDHLVFWRAMQPSAYLKDLIQEFIDKNNDKGATLGFHSRSHNSYGPEQKEKAKKSCQRLAKKPLAASSNYKKARELCCKPASMTEPDSSMSWPDYTVHLGTIFQDRRLEEMCDIQTDDMKYAISFARSVTGVDTKIFLATDHENPAVDKLAVELGGSIYEYDGSEVKKNNPSIMKYPNEGNYKADWYENIQGVLLDMLMLSQTDVFFGNPGSTLSQVVCMWRMVSAKDRLERELSNTCGLVLLAQGAYTCDMIAC</sequence>
<comment type="similarity">
    <text evidence="2">Belongs to the glycosyltransferase 92 family.</text>
</comment>
<evidence type="ECO:0000313" key="11">
    <source>
        <dbReference type="EMBL" id="CAD9669510.1"/>
    </source>
</evidence>
<dbReference type="InterPro" id="IPR008166">
    <property type="entry name" value="Glyco_transf_92"/>
</dbReference>
<keyword evidence="6 10" id="KW-1133">Transmembrane helix</keyword>
<dbReference type="PANTHER" id="PTHR21461">
    <property type="entry name" value="GLYCOSYLTRANSFERASE FAMILY 92 PROTEIN"/>
    <property type="match status" value="1"/>
</dbReference>
<feature type="region of interest" description="Disordered" evidence="9">
    <location>
        <begin position="79"/>
        <end position="182"/>
    </location>
</feature>
<evidence type="ECO:0000256" key="1">
    <source>
        <dbReference type="ARBA" id="ARBA00004167"/>
    </source>
</evidence>
<dbReference type="Pfam" id="PF01697">
    <property type="entry name" value="Glyco_transf_92"/>
    <property type="match status" value="1"/>
</dbReference>
<evidence type="ECO:0000256" key="8">
    <source>
        <dbReference type="SAM" id="Coils"/>
    </source>
</evidence>
<evidence type="ECO:0000256" key="4">
    <source>
        <dbReference type="ARBA" id="ARBA00022679"/>
    </source>
</evidence>
<keyword evidence="7 10" id="KW-0472">Membrane</keyword>
<dbReference type="GO" id="GO:0016757">
    <property type="term" value="F:glycosyltransferase activity"/>
    <property type="evidence" value="ECO:0007669"/>
    <property type="project" value="UniProtKB-KW"/>
</dbReference>
<accession>A0A7S2RFJ3</accession>
<keyword evidence="4" id="KW-0808">Transferase</keyword>
<dbReference type="EMBL" id="HBHK01004745">
    <property type="protein sequence ID" value="CAD9669510.1"/>
    <property type="molecule type" value="Transcribed_RNA"/>
</dbReference>
<feature type="transmembrane region" description="Helical" evidence="10">
    <location>
        <begin position="20"/>
        <end position="43"/>
    </location>
</feature>
<evidence type="ECO:0000256" key="7">
    <source>
        <dbReference type="ARBA" id="ARBA00023136"/>
    </source>
</evidence>
<evidence type="ECO:0000256" key="9">
    <source>
        <dbReference type="SAM" id="MobiDB-lite"/>
    </source>
</evidence>
<feature type="coiled-coil region" evidence="8">
    <location>
        <begin position="684"/>
        <end position="714"/>
    </location>
</feature>
<name>A0A7S2RFJ3_9STRA</name>
<protein>
    <recommendedName>
        <fullName evidence="12">Glycosyltransferase family 92 protein</fullName>
    </recommendedName>
</protein>
<dbReference type="PANTHER" id="PTHR21461:SF69">
    <property type="entry name" value="GLYCOSYLTRANSFERASE FAMILY 92 PROTEIN"/>
    <property type="match status" value="1"/>
</dbReference>
<dbReference type="GO" id="GO:0005737">
    <property type="term" value="C:cytoplasm"/>
    <property type="evidence" value="ECO:0007669"/>
    <property type="project" value="TreeGrafter"/>
</dbReference>
<keyword evidence="5 10" id="KW-0812">Transmembrane</keyword>
<evidence type="ECO:0000256" key="2">
    <source>
        <dbReference type="ARBA" id="ARBA00007647"/>
    </source>
</evidence>
<feature type="compositionally biased region" description="Basic and acidic residues" evidence="9">
    <location>
        <begin position="79"/>
        <end position="93"/>
    </location>
</feature>